<keyword evidence="3 5" id="KW-0863">Zinc-finger</keyword>
<dbReference type="SMART" id="SM00355">
    <property type="entry name" value="ZnF_C2H2"/>
    <property type="match status" value="4"/>
</dbReference>
<gene>
    <name evidence="7" type="ORF">NQ318_000036</name>
</gene>
<dbReference type="AlphaFoldDB" id="A0AAV8YAA0"/>
<reference evidence="7" key="1">
    <citation type="journal article" date="2023" name="Insect Mol. Biol.">
        <title>Genome sequencing provides insights into the evolution of gene families encoding plant cell wall-degrading enzymes in longhorned beetles.</title>
        <authorList>
            <person name="Shin N.R."/>
            <person name="Okamura Y."/>
            <person name="Kirsch R."/>
            <person name="Pauchet Y."/>
        </authorList>
    </citation>
    <scope>NUCLEOTIDE SEQUENCE</scope>
    <source>
        <strain evidence="7">AMC_N1</strain>
    </source>
</reference>
<evidence type="ECO:0000313" key="7">
    <source>
        <dbReference type="EMBL" id="KAJ8948499.1"/>
    </source>
</evidence>
<dbReference type="PROSITE" id="PS50157">
    <property type="entry name" value="ZINC_FINGER_C2H2_2"/>
    <property type="match status" value="3"/>
</dbReference>
<evidence type="ECO:0000256" key="2">
    <source>
        <dbReference type="ARBA" id="ARBA00022737"/>
    </source>
</evidence>
<proteinExistence type="predicted"/>
<dbReference type="Pfam" id="PF00096">
    <property type="entry name" value="zf-C2H2"/>
    <property type="match status" value="1"/>
</dbReference>
<keyword evidence="8" id="KW-1185">Reference proteome</keyword>
<accession>A0AAV8YAA0</accession>
<evidence type="ECO:0000256" key="4">
    <source>
        <dbReference type="ARBA" id="ARBA00022833"/>
    </source>
</evidence>
<dbReference type="Proteomes" id="UP001162162">
    <property type="component" value="Unassembled WGS sequence"/>
</dbReference>
<dbReference type="SUPFAM" id="SSF57667">
    <property type="entry name" value="beta-beta-alpha zinc fingers"/>
    <property type="match status" value="2"/>
</dbReference>
<dbReference type="InterPro" id="IPR036236">
    <property type="entry name" value="Znf_C2H2_sf"/>
</dbReference>
<comment type="caution">
    <text evidence="7">The sequence shown here is derived from an EMBL/GenBank/DDBJ whole genome shotgun (WGS) entry which is preliminary data.</text>
</comment>
<evidence type="ECO:0000256" key="3">
    <source>
        <dbReference type="ARBA" id="ARBA00022771"/>
    </source>
</evidence>
<name>A0AAV8YAA0_9CUCU</name>
<dbReference type="GO" id="GO:0008270">
    <property type="term" value="F:zinc ion binding"/>
    <property type="evidence" value="ECO:0007669"/>
    <property type="project" value="UniProtKB-KW"/>
</dbReference>
<evidence type="ECO:0000313" key="8">
    <source>
        <dbReference type="Proteomes" id="UP001162162"/>
    </source>
</evidence>
<sequence length="185" mass="21761">MWIHEDILKDASEMETNLQVKSEVEDLEEAVYRCNLCPYETRLEKYLTQHMLGHKDNPELTAANNEDVNAPEIEPSLPIKPVEDVEKTIYRCHLCRYKAKRKATLTRHMLVHRDISEVAGYQCKLCPRKTERKIDLVNHVKWIHEGSSKVTMYVCNVCSHETKRKRDMKSHMLIHKDDSKVVYEP</sequence>
<organism evidence="7 8">
    <name type="scientific">Aromia moschata</name>
    <dbReference type="NCBI Taxonomy" id="1265417"/>
    <lineage>
        <taxon>Eukaryota</taxon>
        <taxon>Metazoa</taxon>
        <taxon>Ecdysozoa</taxon>
        <taxon>Arthropoda</taxon>
        <taxon>Hexapoda</taxon>
        <taxon>Insecta</taxon>
        <taxon>Pterygota</taxon>
        <taxon>Neoptera</taxon>
        <taxon>Endopterygota</taxon>
        <taxon>Coleoptera</taxon>
        <taxon>Polyphaga</taxon>
        <taxon>Cucujiformia</taxon>
        <taxon>Chrysomeloidea</taxon>
        <taxon>Cerambycidae</taxon>
        <taxon>Cerambycinae</taxon>
        <taxon>Callichromatini</taxon>
        <taxon>Aromia</taxon>
    </lineage>
</organism>
<dbReference type="PANTHER" id="PTHR24379">
    <property type="entry name" value="KRAB AND ZINC FINGER DOMAIN-CONTAINING"/>
    <property type="match status" value="1"/>
</dbReference>
<protein>
    <recommendedName>
        <fullName evidence="6">C2H2-type domain-containing protein</fullName>
    </recommendedName>
</protein>
<dbReference type="EMBL" id="JAPWTK010000135">
    <property type="protein sequence ID" value="KAJ8948499.1"/>
    <property type="molecule type" value="Genomic_DNA"/>
</dbReference>
<feature type="domain" description="C2H2-type" evidence="6">
    <location>
        <begin position="90"/>
        <end position="117"/>
    </location>
</feature>
<evidence type="ECO:0000256" key="1">
    <source>
        <dbReference type="ARBA" id="ARBA00022723"/>
    </source>
</evidence>
<dbReference type="PANTHER" id="PTHR24379:SF121">
    <property type="entry name" value="C2H2-TYPE DOMAIN-CONTAINING PROTEIN"/>
    <property type="match status" value="1"/>
</dbReference>
<evidence type="ECO:0000259" key="6">
    <source>
        <dbReference type="PROSITE" id="PS50157"/>
    </source>
</evidence>
<keyword evidence="1" id="KW-0479">Metal-binding</keyword>
<dbReference type="InterPro" id="IPR013087">
    <property type="entry name" value="Znf_C2H2_type"/>
</dbReference>
<feature type="domain" description="C2H2-type" evidence="6">
    <location>
        <begin position="153"/>
        <end position="180"/>
    </location>
</feature>
<feature type="domain" description="C2H2-type" evidence="6">
    <location>
        <begin position="121"/>
        <end position="149"/>
    </location>
</feature>
<evidence type="ECO:0000256" key="5">
    <source>
        <dbReference type="PROSITE-ProRule" id="PRU00042"/>
    </source>
</evidence>
<dbReference type="Gene3D" id="3.30.160.60">
    <property type="entry name" value="Classic Zinc Finger"/>
    <property type="match status" value="2"/>
</dbReference>
<keyword evidence="2" id="KW-0677">Repeat</keyword>
<keyword evidence="4" id="KW-0862">Zinc</keyword>